<evidence type="ECO:0000313" key="1">
    <source>
        <dbReference type="EMBL" id="GIY73565.1"/>
    </source>
</evidence>
<accession>A0AAV4VUM3</accession>
<reference evidence="1 2" key="1">
    <citation type="submission" date="2021-06" db="EMBL/GenBank/DDBJ databases">
        <title>Caerostris extrusa draft genome.</title>
        <authorList>
            <person name="Kono N."/>
            <person name="Arakawa K."/>
        </authorList>
    </citation>
    <scope>NUCLEOTIDE SEQUENCE [LARGE SCALE GENOMIC DNA]</scope>
</reference>
<sequence length="103" mass="11951">MDTSNNDGTGPLQSLQNIIVHFFKCNNFDYLTFNCHRTARCLKCPENHLTGEYTIKEKLLKPTCIKGQAKDHVASWRAYLAFPKTKHEELQFNEKFAQIPKSF</sequence>
<organism evidence="1 2">
    <name type="scientific">Caerostris extrusa</name>
    <name type="common">Bark spider</name>
    <name type="synonym">Caerostris bankana</name>
    <dbReference type="NCBI Taxonomy" id="172846"/>
    <lineage>
        <taxon>Eukaryota</taxon>
        <taxon>Metazoa</taxon>
        <taxon>Ecdysozoa</taxon>
        <taxon>Arthropoda</taxon>
        <taxon>Chelicerata</taxon>
        <taxon>Arachnida</taxon>
        <taxon>Araneae</taxon>
        <taxon>Araneomorphae</taxon>
        <taxon>Entelegynae</taxon>
        <taxon>Araneoidea</taxon>
        <taxon>Araneidae</taxon>
        <taxon>Caerostris</taxon>
    </lineage>
</organism>
<name>A0AAV4VUM3_CAEEX</name>
<dbReference type="EMBL" id="BPLR01015101">
    <property type="protein sequence ID" value="GIY73565.1"/>
    <property type="molecule type" value="Genomic_DNA"/>
</dbReference>
<keyword evidence="2" id="KW-1185">Reference proteome</keyword>
<gene>
    <name evidence="1" type="ORF">CEXT_511711</name>
</gene>
<comment type="caution">
    <text evidence="1">The sequence shown here is derived from an EMBL/GenBank/DDBJ whole genome shotgun (WGS) entry which is preliminary data.</text>
</comment>
<dbReference type="AlphaFoldDB" id="A0AAV4VUM3"/>
<evidence type="ECO:0000313" key="2">
    <source>
        <dbReference type="Proteomes" id="UP001054945"/>
    </source>
</evidence>
<proteinExistence type="predicted"/>
<dbReference type="Proteomes" id="UP001054945">
    <property type="component" value="Unassembled WGS sequence"/>
</dbReference>
<protein>
    <submittedName>
        <fullName evidence="1">Uncharacterized protein</fullName>
    </submittedName>
</protein>